<dbReference type="EMBL" id="MN739980">
    <property type="protein sequence ID" value="QHT81276.1"/>
    <property type="molecule type" value="Genomic_DNA"/>
</dbReference>
<keyword evidence="3" id="KW-0328">Glycosyltransferase</keyword>
<keyword evidence="2" id="KW-1003">Cell membrane</keyword>
<dbReference type="Pfam" id="PF03142">
    <property type="entry name" value="Chitin_synth_2"/>
    <property type="match status" value="1"/>
</dbReference>
<protein>
    <recommendedName>
        <fullName evidence="8">Chitin synthase</fullName>
    </recommendedName>
</protein>
<evidence type="ECO:0000256" key="2">
    <source>
        <dbReference type="ARBA" id="ARBA00022475"/>
    </source>
</evidence>
<keyword evidence="4" id="KW-0808">Transferase</keyword>
<evidence type="ECO:0000256" key="4">
    <source>
        <dbReference type="ARBA" id="ARBA00022679"/>
    </source>
</evidence>
<feature type="transmembrane region" description="Helical" evidence="6">
    <location>
        <begin position="36"/>
        <end position="57"/>
    </location>
</feature>
<accession>A0A6C0HMB4</accession>
<dbReference type="InterPro" id="IPR029044">
    <property type="entry name" value="Nucleotide-diphossugar_trans"/>
</dbReference>
<evidence type="ECO:0000256" key="6">
    <source>
        <dbReference type="SAM" id="Phobius"/>
    </source>
</evidence>
<proteinExistence type="predicted"/>
<keyword evidence="5 6" id="KW-0472">Membrane</keyword>
<evidence type="ECO:0000256" key="5">
    <source>
        <dbReference type="ARBA" id="ARBA00023136"/>
    </source>
</evidence>
<organism evidence="7">
    <name type="scientific">viral metagenome</name>
    <dbReference type="NCBI Taxonomy" id="1070528"/>
    <lineage>
        <taxon>unclassified sequences</taxon>
        <taxon>metagenomes</taxon>
        <taxon>organismal metagenomes</taxon>
    </lineage>
</organism>
<dbReference type="GO" id="GO:0085029">
    <property type="term" value="P:extracellular matrix assembly"/>
    <property type="evidence" value="ECO:0007669"/>
    <property type="project" value="TreeGrafter"/>
</dbReference>
<dbReference type="GO" id="GO:0050501">
    <property type="term" value="F:hyaluronan synthase activity"/>
    <property type="evidence" value="ECO:0007669"/>
    <property type="project" value="TreeGrafter"/>
</dbReference>
<keyword evidence="6" id="KW-0812">Transmembrane</keyword>
<sequence>MNHITYQKRSIICILSSINIVLCVLATIYTKYWYSFIWILALSSGLNSINILLILAYKSCKFSNTIKGNCSNAHTISIQQPSQLQPLITQHIAYIIPCYNETASEMNSTIKSLLCQKYIADIYKTLIIVCDGKLAKKNEPCTDYTLIHNILKPYINFKKSYNIADAYKCWNGTLCDLEVYTGFIHFRLNLILIVKPINIGKRDSIVLVRRLIYNYNCQLQDQLQDQLCDNDQVNDQDNDHNKVQNQQHNQLHNIISVELINIFNNGLINFNIMLTPVKIDYLIGTDADTIFADNCSYELIKSIEKLNCGANMEDGSVSNNSTIGIVGYVDIAFNPGQVNKWNLLTMYQYAEYTIAQYIKRQMQSVITHKVSCLSGCVQLLCICEETCGELLMQKFNRLPEPTDNIFDHIRSYASEDRNHVSHIFALNPKMQSYQCLTAIAYTHTPVTILGFLRQRKRWCAGASSNDMLLTMNSKHNKWERINTFISVGSFALTPFIFVATIEFIIALVGLILNESSASSALLMLYLSIIMLIPITYATVVIPFLRGFSVWGAVYYMSCIFVYYICGSIINLSVYIYTFTYLDDLNWNMKKTDQTVYLTEIGESNRLIRPSSSRGSPETQLSPHKNALQTKIQRQITNYINSFKHEGLERHNLYDVTNDVDNVVNQITIPRDLQISTCELKQLVLCEIPILSGNRNVSISTKVRSWWESLLNWFGYSSGNIIIAENDTVQNNGVESNGMQNNNYISESDINGIDSRHKFVNMPNITEQNTSINEEDFVFWNCSDV</sequence>
<evidence type="ECO:0000313" key="7">
    <source>
        <dbReference type="EMBL" id="QHT81276.1"/>
    </source>
</evidence>
<dbReference type="SUPFAM" id="SSF53448">
    <property type="entry name" value="Nucleotide-diphospho-sugar transferases"/>
    <property type="match status" value="1"/>
</dbReference>
<dbReference type="PANTHER" id="PTHR22913:SF12">
    <property type="entry name" value="MANNURONAN SYNTHASE"/>
    <property type="match status" value="1"/>
</dbReference>
<dbReference type="GO" id="GO:0030213">
    <property type="term" value="P:hyaluronan biosynthetic process"/>
    <property type="evidence" value="ECO:0007669"/>
    <property type="project" value="TreeGrafter"/>
</dbReference>
<feature type="transmembrane region" description="Helical" evidence="6">
    <location>
        <begin position="524"/>
        <end position="544"/>
    </location>
</feature>
<comment type="subcellular location">
    <subcellularLocation>
        <location evidence="1">Cell membrane</location>
    </subcellularLocation>
</comment>
<reference evidence="7" key="1">
    <citation type="journal article" date="2020" name="Nature">
        <title>Giant virus diversity and host interactions through global metagenomics.</title>
        <authorList>
            <person name="Schulz F."/>
            <person name="Roux S."/>
            <person name="Paez-Espino D."/>
            <person name="Jungbluth S."/>
            <person name="Walsh D.A."/>
            <person name="Denef V.J."/>
            <person name="McMahon K.D."/>
            <person name="Konstantinidis K.T."/>
            <person name="Eloe-Fadrosh E.A."/>
            <person name="Kyrpides N.C."/>
            <person name="Woyke T."/>
        </authorList>
    </citation>
    <scope>NUCLEOTIDE SEQUENCE</scope>
    <source>
        <strain evidence="7">GVMAG-M-3300023184-13</strain>
    </source>
</reference>
<feature type="transmembrane region" description="Helical" evidence="6">
    <location>
        <begin position="484"/>
        <end position="512"/>
    </location>
</feature>
<evidence type="ECO:0008006" key="8">
    <source>
        <dbReference type="Google" id="ProtNLM"/>
    </source>
</evidence>
<name>A0A6C0HMB4_9ZZZZ</name>
<dbReference type="AlphaFoldDB" id="A0A6C0HMB4"/>
<dbReference type="GO" id="GO:0005886">
    <property type="term" value="C:plasma membrane"/>
    <property type="evidence" value="ECO:0007669"/>
    <property type="project" value="UniProtKB-SubCell"/>
</dbReference>
<evidence type="ECO:0000256" key="1">
    <source>
        <dbReference type="ARBA" id="ARBA00004236"/>
    </source>
</evidence>
<dbReference type="PANTHER" id="PTHR22913">
    <property type="entry name" value="HYALURONAN SYNTHASE"/>
    <property type="match status" value="1"/>
</dbReference>
<feature type="transmembrane region" description="Helical" evidence="6">
    <location>
        <begin position="553"/>
        <end position="576"/>
    </location>
</feature>
<keyword evidence="6" id="KW-1133">Transmembrane helix</keyword>
<feature type="transmembrane region" description="Helical" evidence="6">
    <location>
        <begin position="12"/>
        <end position="30"/>
    </location>
</feature>
<evidence type="ECO:0000256" key="3">
    <source>
        <dbReference type="ARBA" id="ARBA00022676"/>
    </source>
</evidence>